<evidence type="ECO:0000259" key="3">
    <source>
        <dbReference type="Pfam" id="PF13100"/>
    </source>
</evidence>
<reference evidence="4" key="1">
    <citation type="submission" date="2022-10" db="EMBL/GenBank/DDBJ databases">
        <authorList>
            <person name="Kim H.S."/>
            <person name="Kim J.-S."/>
            <person name="Suh M.K."/>
            <person name="Eom M.K."/>
            <person name="Lee J.-S."/>
        </authorList>
    </citation>
    <scope>NUCLEOTIDE SEQUENCE</scope>
    <source>
        <strain evidence="4">LIP-5</strain>
    </source>
</reference>
<sequence>MQTNTIRKFLLPLLAGICMLLVSYGGAHAQQPLVSFQSPGFKVIDIVRAGRLGKNNDYQYAAGNVIMRQAGTYFYCDSVSLNTVTGIMEAFGRVHINDQDSIHTYSNYLRYKGKERTAYLQGNVKLTDGTGTLTTDQLDYDMNTSIGVYKSGGKLVNGKTMLTSREGIYYGDTRDITFAKKVLLVDPQYRITTDSLLYNTTTRIATFVVPTEINSGNNRKIITSDGTYNMDTRQAYFGSRPTIVDSTTHLVADEVAYDDRSGFGEARGNAILKDTAQGIVVIANNIKTNKNESSFLATVNPLAIMAQEGDSTYVSGDTIYSARLTDRIAGINYKNLTLQKEERAVVDSVDYNIQDDVDPEVKPHLDKEVLPENKSIPLKKTPTQGTQKKAVKKEATADMASLLGIERTDTLQKQLARTDTIVDPGKTTPSAIDKTLAARADTTLKRNDRPGFGFPSTALPADSASGKNDDDKDRFIEVYYNVKIYNDSLQSVCDSMFYSSQDSVFRLFREPIVWTSSNNQFTQMVGDTIYVFTQNRKPKRINVWKNAMMLSQPYRNSGQALNEFYNQLSGTYLYAYFTNGQVDSMQAKGNARSIYYLLDDGEKYLGVNQQESDILDFYFKDKQLLKIVGRQDVKGTTYPMRQVDHNAIRLRGYRLYNERRPKSKYDLIAPAVEVIESSSATPEDEQTENTAPANREP</sequence>
<feature type="region of interest" description="Disordered" evidence="1">
    <location>
        <begin position="676"/>
        <end position="697"/>
    </location>
</feature>
<feature type="signal peptide" evidence="2">
    <location>
        <begin position="1"/>
        <end position="29"/>
    </location>
</feature>
<proteinExistence type="predicted"/>
<organism evidence="4 5">
    <name type="scientific">Haoranjiania flava</name>
    <dbReference type="NCBI Taxonomy" id="1856322"/>
    <lineage>
        <taxon>Bacteria</taxon>
        <taxon>Pseudomonadati</taxon>
        <taxon>Bacteroidota</taxon>
        <taxon>Chitinophagia</taxon>
        <taxon>Chitinophagales</taxon>
        <taxon>Chitinophagaceae</taxon>
        <taxon>Haoranjiania</taxon>
    </lineage>
</organism>
<dbReference type="Gene3D" id="2.60.450.10">
    <property type="entry name" value="Lipopolysaccharide (LPS) transport protein A like domain"/>
    <property type="match status" value="1"/>
</dbReference>
<gene>
    <name evidence="4" type="ORF">OD355_02680</name>
</gene>
<dbReference type="EMBL" id="JAOTPL010000002">
    <property type="protein sequence ID" value="MCU7693420.1"/>
    <property type="molecule type" value="Genomic_DNA"/>
</dbReference>
<dbReference type="RefSeq" id="WP_263036905.1">
    <property type="nucleotide sequence ID" value="NZ_JAOTPL010000002.1"/>
</dbReference>
<evidence type="ECO:0000256" key="2">
    <source>
        <dbReference type="SAM" id="SignalP"/>
    </source>
</evidence>
<feature type="chain" id="PRO_5042287113" description="Organic solvent tolerance-like N-terminal domain-containing protein" evidence="2">
    <location>
        <begin position="30"/>
        <end position="697"/>
    </location>
</feature>
<feature type="region of interest" description="Disordered" evidence="1">
    <location>
        <begin position="446"/>
        <end position="469"/>
    </location>
</feature>
<evidence type="ECO:0000256" key="1">
    <source>
        <dbReference type="SAM" id="MobiDB-lite"/>
    </source>
</evidence>
<name>A0AAE3LPF6_9BACT</name>
<dbReference type="Pfam" id="PF13100">
    <property type="entry name" value="OstA_2"/>
    <property type="match status" value="1"/>
</dbReference>
<dbReference type="Proteomes" id="UP001209317">
    <property type="component" value="Unassembled WGS sequence"/>
</dbReference>
<protein>
    <recommendedName>
        <fullName evidence="3">Organic solvent tolerance-like N-terminal domain-containing protein</fullName>
    </recommendedName>
</protein>
<comment type="caution">
    <text evidence="4">The sequence shown here is derived from an EMBL/GenBank/DDBJ whole genome shotgun (WGS) entry which is preliminary data.</text>
</comment>
<accession>A0AAE3LPF6</accession>
<evidence type="ECO:0000313" key="4">
    <source>
        <dbReference type="EMBL" id="MCU7693420.1"/>
    </source>
</evidence>
<keyword evidence="5" id="KW-1185">Reference proteome</keyword>
<feature type="domain" description="Organic solvent tolerance-like N-terminal" evidence="3">
    <location>
        <begin position="53"/>
        <end position="194"/>
    </location>
</feature>
<dbReference type="AlphaFoldDB" id="A0AAE3LPF6"/>
<dbReference type="InterPro" id="IPR005653">
    <property type="entry name" value="OstA-like_N"/>
</dbReference>
<feature type="compositionally biased region" description="Polar residues" evidence="1">
    <location>
        <begin position="688"/>
        <end position="697"/>
    </location>
</feature>
<keyword evidence="2" id="KW-0732">Signal</keyword>
<evidence type="ECO:0000313" key="5">
    <source>
        <dbReference type="Proteomes" id="UP001209317"/>
    </source>
</evidence>